<comment type="cofactor">
    <cofactor evidence="1 7">
        <name>pyridoxal 5'-phosphate</name>
        <dbReference type="ChEBI" id="CHEBI:597326"/>
    </cofactor>
</comment>
<sequence>MPQAVKDIPAVDFDKIRDDFPVLQQEMNGHPLVYLDNAASSQMPKKVADRIDHYHRYEHANVHRGIHTLSQKATDAYEEARWKVRDLINAENQHEIIYTTGTTDSLNLVVNSYGYKNLSEGDEIILTEMEHHANIVPWQMMAKETGAVIKVIPVTDSGDLDMEAYKALLNDRTKIVSVVHVSNALGTTNPVKEIAALAHEYDAVCVVDGAQAVPHKSIDVRDLDVDFYALSAHKMCGPTGFGILYGKKHLLDEMPPYRGGGDMIDKVSFEETTYNVVPFRFEAGTPPIAASIGFSAAIDYLSNIGMELIEEREYELVEYAVEKVSGIDGLRLIGKSDTRASVVSFVFDDIHASDIGTILDKRGIAVRTGHHCAQPILRRFEVPATTRASISFYNTKEDIDRLVDGIEYAKTFFE</sequence>
<dbReference type="InterPro" id="IPR015422">
    <property type="entry name" value="PyrdxlP-dep_Trfase_small"/>
</dbReference>
<dbReference type="InterPro" id="IPR016454">
    <property type="entry name" value="Cysteine_dSase"/>
</dbReference>
<dbReference type="NCBIfam" id="TIGR01979">
    <property type="entry name" value="sufS"/>
    <property type="match status" value="1"/>
</dbReference>
<protein>
    <recommendedName>
        <fullName evidence="8">Cysteine desulfurase</fullName>
        <ecNumber evidence="8">2.8.1.7</ecNumber>
    </recommendedName>
</protein>
<dbReference type="PANTHER" id="PTHR43586">
    <property type="entry name" value="CYSTEINE DESULFURASE"/>
    <property type="match status" value="1"/>
</dbReference>
<dbReference type="InterPro" id="IPR010970">
    <property type="entry name" value="Cys_dSase_SufS"/>
</dbReference>
<dbReference type="PANTHER" id="PTHR43586:SF8">
    <property type="entry name" value="CYSTEINE DESULFURASE 1, CHLOROPLASTIC"/>
    <property type="match status" value="1"/>
</dbReference>
<evidence type="ECO:0000313" key="11">
    <source>
        <dbReference type="Proteomes" id="UP001165366"/>
    </source>
</evidence>
<reference evidence="10" key="1">
    <citation type="submission" date="2022-01" db="EMBL/GenBank/DDBJ databases">
        <authorList>
            <person name="Wang Y."/>
        </authorList>
    </citation>
    <scope>NUCLEOTIDE SEQUENCE</scope>
    <source>
        <strain evidence="10">WB101</strain>
    </source>
</reference>
<evidence type="ECO:0000313" key="10">
    <source>
        <dbReference type="EMBL" id="MCG2589436.1"/>
    </source>
</evidence>
<evidence type="ECO:0000256" key="5">
    <source>
        <dbReference type="ARBA" id="ARBA00022898"/>
    </source>
</evidence>
<evidence type="ECO:0000256" key="3">
    <source>
        <dbReference type="ARBA" id="ARBA00010447"/>
    </source>
</evidence>
<keyword evidence="5 8" id="KW-0663">Pyridoxal phosphate</keyword>
<reference evidence="10" key="2">
    <citation type="submission" date="2024-05" db="EMBL/GenBank/DDBJ databases">
        <title>Rhodohalobacter halophilus gen. nov., sp. nov., a moderately halophilic member of the family Balneolaceae.</title>
        <authorList>
            <person name="Xia J."/>
        </authorList>
    </citation>
    <scope>NUCLEOTIDE SEQUENCE</scope>
    <source>
        <strain evidence="10">WB101</strain>
    </source>
</reference>
<comment type="catalytic activity">
    <reaction evidence="6 8">
        <text>(sulfur carrier)-H + L-cysteine = (sulfur carrier)-SH + L-alanine</text>
        <dbReference type="Rhea" id="RHEA:43892"/>
        <dbReference type="Rhea" id="RHEA-COMP:14737"/>
        <dbReference type="Rhea" id="RHEA-COMP:14739"/>
        <dbReference type="ChEBI" id="CHEBI:29917"/>
        <dbReference type="ChEBI" id="CHEBI:35235"/>
        <dbReference type="ChEBI" id="CHEBI:57972"/>
        <dbReference type="ChEBI" id="CHEBI:64428"/>
        <dbReference type="EC" id="2.8.1.7"/>
    </reaction>
</comment>
<dbReference type="Pfam" id="PF00266">
    <property type="entry name" value="Aminotran_5"/>
    <property type="match status" value="1"/>
</dbReference>
<keyword evidence="4 8" id="KW-0808">Transferase</keyword>
<evidence type="ECO:0000256" key="6">
    <source>
        <dbReference type="ARBA" id="ARBA00050776"/>
    </source>
</evidence>
<dbReference type="PIRSF" id="PIRSF005572">
    <property type="entry name" value="NifS"/>
    <property type="match status" value="1"/>
</dbReference>
<dbReference type="EMBL" id="JAKLWS010000016">
    <property type="protein sequence ID" value="MCG2589436.1"/>
    <property type="molecule type" value="Genomic_DNA"/>
</dbReference>
<comment type="function">
    <text evidence="2 8">Catalyzes the removal of elemental sulfur and selenium atoms from L-cysteine, L-cystine, L-selenocysteine, and L-selenocystine to produce L-alanine.</text>
</comment>
<evidence type="ECO:0000256" key="8">
    <source>
        <dbReference type="RuleBase" id="RU004506"/>
    </source>
</evidence>
<dbReference type="InterPro" id="IPR015424">
    <property type="entry name" value="PyrdxlP-dep_Trfase"/>
</dbReference>
<comment type="caution">
    <text evidence="10">The sequence shown here is derived from an EMBL/GenBank/DDBJ whole genome shotgun (WGS) entry which is preliminary data.</text>
</comment>
<dbReference type="PROSITE" id="PS00595">
    <property type="entry name" value="AA_TRANSFER_CLASS_5"/>
    <property type="match status" value="1"/>
</dbReference>
<dbReference type="RefSeq" id="WP_237854797.1">
    <property type="nucleotide sequence ID" value="NZ_JAKLWS010000016.1"/>
</dbReference>
<feature type="domain" description="Aminotransferase class V" evidence="9">
    <location>
        <begin position="33"/>
        <end position="402"/>
    </location>
</feature>
<proteinExistence type="inferred from homology"/>
<dbReference type="Proteomes" id="UP001165366">
    <property type="component" value="Unassembled WGS sequence"/>
</dbReference>
<accession>A0ABS9KEZ5</accession>
<keyword evidence="11" id="KW-1185">Reference proteome</keyword>
<dbReference type="InterPro" id="IPR020578">
    <property type="entry name" value="Aminotrans_V_PyrdxlP_BS"/>
</dbReference>
<evidence type="ECO:0000256" key="2">
    <source>
        <dbReference type="ARBA" id="ARBA00002824"/>
    </source>
</evidence>
<dbReference type="Gene3D" id="3.40.640.10">
    <property type="entry name" value="Type I PLP-dependent aspartate aminotransferase-like (Major domain)"/>
    <property type="match status" value="1"/>
</dbReference>
<dbReference type="CDD" id="cd06453">
    <property type="entry name" value="SufS_like"/>
    <property type="match status" value="1"/>
</dbReference>
<dbReference type="InterPro" id="IPR000192">
    <property type="entry name" value="Aminotrans_V_dom"/>
</dbReference>
<evidence type="ECO:0000256" key="7">
    <source>
        <dbReference type="RuleBase" id="RU004504"/>
    </source>
</evidence>
<evidence type="ECO:0000259" key="9">
    <source>
        <dbReference type="Pfam" id="PF00266"/>
    </source>
</evidence>
<gene>
    <name evidence="10" type="ORF">L6773_12730</name>
</gene>
<comment type="similarity">
    <text evidence="3 8">Belongs to the class-V pyridoxal-phosphate-dependent aminotransferase family. Csd subfamily.</text>
</comment>
<evidence type="ECO:0000256" key="1">
    <source>
        <dbReference type="ARBA" id="ARBA00001933"/>
    </source>
</evidence>
<dbReference type="Gene3D" id="3.90.1150.10">
    <property type="entry name" value="Aspartate Aminotransferase, domain 1"/>
    <property type="match status" value="1"/>
</dbReference>
<evidence type="ECO:0000256" key="4">
    <source>
        <dbReference type="ARBA" id="ARBA00022679"/>
    </source>
</evidence>
<name>A0ABS9KEZ5_9BACT</name>
<dbReference type="EC" id="2.8.1.7" evidence="8"/>
<dbReference type="SUPFAM" id="SSF53383">
    <property type="entry name" value="PLP-dependent transferases"/>
    <property type="match status" value="1"/>
</dbReference>
<organism evidence="10 11">
    <name type="scientific">Rhodohalobacter sulfatireducens</name>
    <dbReference type="NCBI Taxonomy" id="2911366"/>
    <lineage>
        <taxon>Bacteria</taxon>
        <taxon>Pseudomonadati</taxon>
        <taxon>Balneolota</taxon>
        <taxon>Balneolia</taxon>
        <taxon>Balneolales</taxon>
        <taxon>Balneolaceae</taxon>
        <taxon>Rhodohalobacter</taxon>
    </lineage>
</organism>
<dbReference type="InterPro" id="IPR015421">
    <property type="entry name" value="PyrdxlP-dep_Trfase_major"/>
</dbReference>